<dbReference type="InterPro" id="IPR027417">
    <property type="entry name" value="P-loop_NTPase"/>
</dbReference>
<protein>
    <submittedName>
        <fullName evidence="3">Cellulose synthase subunit BcsC</fullName>
    </submittedName>
</protein>
<dbReference type="SUPFAM" id="SSF48452">
    <property type="entry name" value="TPR-like"/>
    <property type="match status" value="1"/>
</dbReference>
<dbReference type="InterPro" id="IPR019734">
    <property type="entry name" value="TPR_rpt"/>
</dbReference>
<dbReference type="Gene3D" id="3.40.50.300">
    <property type="entry name" value="P-loop containing nucleotide triphosphate hydrolases"/>
    <property type="match status" value="1"/>
</dbReference>
<dbReference type="AlphaFoldDB" id="A0A0M6ZAB7"/>
<evidence type="ECO:0000313" key="3">
    <source>
        <dbReference type="EMBL" id="CTQ64254.1"/>
    </source>
</evidence>
<keyword evidence="2" id="KW-0802">TPR repeat</keyword>
<evidence type="ECO:0000256" key="1">
    <source>
        <dbReference type="ARBA" id="ARBA00022679"/>
    </source>
</evidence>
<dbReference type="InterPro" id="IPR011990">
    <property type="entry name" value="TPR-like_helical_dom_sf"/>
</dbReference>
<keyword evidence="1" id="KW-0808">Transferase</keyword>
<dbReference type="Pfam" id="PF13469">
    <property type="entry name" value="Sulfotransfer_3"/>
    <property type="match status" value="1"/>
</dbReference>
<dbReference type="PROSITE" id="PS50005">
    <property type="entry name" value="TPR"/>
    <property type="match status" value="3"/>
</dbReference>
<reference evidence="4" key="1">
    <citation type="submission" date="2015-07" db="EMBL/GenBank/DDBJ databases">
        <authorList>
            <person name="Rodrigo-Torres Lidia"/>
            <person name="Arahal R.David."/>
        </authorList>
    </citation>
    <scope>NUCLEOTIDE SEQUENCE [LARGE SCALE GENOMIC DNA]</scope>
    <source>
        <strain evidence="4">CECT 5096</strain>
    </source>
</reference>
<organism evidence="3 4">
    <name type="scientific">Roseibium album</name>
    <dbReference type="NCBI Taxonomy" id="311410"/>
    <lineage>
        <taxon>Bacteria</taxon>
        <taxon>Pseudomonadati</taxon>
        <taxon>Pseudomonadota</taxon>
        <taxon>Alphaproteobacteria</taxon>
        <taxon>Hyphomicrobiales</taxon>
        <taxon>Stappiaceae</taxon>
        <taxon>Roseibium</taxon>
    </lineage>
</organism>
<dbReference type="OrthoDB" id="9800698at2"/>
<dbReference type="PANTHER" id="PTHR12788">
    <property type="entry name" value="PROTEIN-TYROSINE SULFOTRANSFERASE 2"/>
    <property type="match status" value="1"/>
</dbReference>
<dbReference type="Proteomes" id="UP000049983">
    <property type="component" value="Unassembled WGS sequence"/>
</dbReference>
<feature type="repeat" description="TPR" evidence="2">
    <location>
        <begin position="73"/>
        <end position="106"/>
    </location>
</feature>
<accession>A0A0M6ZAB7</accession>
<gene>
    <name evidence="3" type="ORF">LA5096_00316</name>
</gene>
<evidence type="ECO:0000313" key="4">
    <source>
        <dbReference type="Proteomes" id="UP000049983"/>
    </source>
</evidence>
<dbReference type="EMBL" id="CXWC01000001">
    <property type="protein sequence ID" value="CTQ64254.1"/>
    <property type="molecule type" value="Genomic_DNA"/>
</dbReference>
<dbReference type="GeneID" id="97667782"/>
<feature type="repeat" description="TPR" evidence="2">
    <location>
        <begin position="5"/>
        <end position="38"/>
    </location>
</feature>
<dbReference type="SMART" id="SM00028">
    <property type="entry name" value="TPR"/>
    <property type="match status" value="6"/>
</dbReference>
<dbReference type="PANTHER" id="PTHR12788:SF10">
    <property type="entry name" value="PROTEIN-TYROSINE SULFOTRANSFERASE"/>
    <property type="match status" value="1"/>
</dbReference>
<dbReference type="STRING" id="311410.LA5095_02947"/>
<dbReference type="Gene3D" id="1.25.40.10">
    <property type="entry name" value="Tetratricopeptide repeat domain"/>
    <property type="match status" value="1"/>
</dbReference>
<dbReference type="RefSeq" id="WP_082442412.1">
    <property type="nucleotide sequence ID" value="NZ_CANKXR010000007.1"/>
</dbReference>
<name>A0A0M6ZAB7_9HYPH</name>
<dbReference type="SUPFAM" id="SSF52540">
    <property type="entry name" value="P-loop containing nucleoside triphosphate hydrolases"/>
    <property type="match status" value="1"/>
</dbReference>
<keyword evidence="4" id="KW-1185">Reference proteome</keyword>
<dbReference type="Pfam" id="PF13432">
    <property type="entry name" value="TPR_16"/>
    <property type="match status" value="2"/>
</dbReference>
<sequence>MNPGVTQLVQEALSHQHAGRIPIALNMFEEVLRLDPRNPQANFSLGIAAYQEGKIGLAIERLQIAARKAAKHPQVHQLLGLALMNAGDLEGAQSSLKKAVSLAPKEADFHAQLGDLYRARRQAVLSRQSYLRALKLDPENGYGLVGMGQLEVTIGNIDAAIEWFEKAIACKKELPTAFQCLSLAKTFKEKPAELDQIEALTNDGVPRPGPEQANLHWAAGKIYHDIGDTSRGLEHYQKARTLHYPPFDPAAYEDRIAFMKDVFNEEFFSSRADLANTSDKPVFIFGLPRSGTTLVEQIVSCHSRASSGGEIQFFRHLQEDIGLKGKPSAALENRLKSMEPKEFKRIARKYLEVLDSVDRRADRVTDKMPHNYEMLWLMSVLFPKAAFVHCYRSPADTCISLLSHPLSPAHNYALTQDTVGRYYRTYASLMEHWENVVPVNLHTLTYETLVDNQRSESEVLLSHAGLDWEDGCLEFYKSESPVTTFSNTQVRRPIFRSSLGRWQGKEAHYRDLLDALGPLAPQV</sequence>
<dbReference type="InterPro" id="IPR026634">
    <property type="entry name" value="TPST-like"/>
</dbReference>
<evidence type="ECO:0000256" key="2">
    <source>
        <dbReference type="PROSITE-ProRule" id="PRU00339"/>
    </source>
</evidence>
<dbReference type="GO" id="GO:0008476">
    <property type="term" value="F:protein-tyrosine sulfotransferase activity"/>
    <property type="evidence" value="ECO:0007669"/>
    <property type="project" value="InterPro"/>
</dbReference>
<proteinExistence type="predicted"/>
<feature type="repeat" description="TPR" evidence="2">
    <location>
        <begin position="107"/>
        <end position="140"/>
    </location>
</feature>
<dbReference type="Pfam" id="PF13181">
    <property type="entry name" value="TPR_8"/>
    <property type="match status" value="1"/>
</dbReference>